<reference evidence="1 2" key="1">
    <citation type="submission" date="2018-10" db="EMBL/GenBank/DDBJ databases">
        <title>Complete Genome Sequence and Transcriptomic Profiles of a Marine Bacterium, Pseudoalteromonas agarivorans Hao 2018.</title>
        <authorList>
            <person name="Hao L."/>
        </authorList>
    </citation>
    <scope>NUCLEOTIDE SEQUENCE [LARGE SCALE GENOMIC DNA]</scope>
    <source>
        <strain evidence="1 2">Hao 2018</strain>
    </source>
</reference>
<dbReference type="PRINTS" id="PR00413">
    <property type="entry name" value="HADHALOGNASE"/>
</dbReference>
<dbReference type="Pfam" id="PF00702">
    <property type="entry name" value="Hydrolase"/>
    <property type="match status" value="1"/>
</dbReference>
<dbReference type="SFLD" id="SFLDG01129">
    <property type="entry name" value="C1.5:_HAD__Beta-PGM__Phosphata"/>
    <property type="match status" value="1"/>
</dbReference>
<gene>
    <name evidence="1" type="ORF">D9T18_13330</name>
</gene>
<dbReference type="AlphaFoldDB" id="A0AAD0XD14"/>
<dbReference type="InterPro" id="IPR023198">
    <property type="entry name" value="PGP-like_dom2"/>
</dbReference>
<dbReference type="InterPro" id="IPR006439">
    <property type="entry name" value="HAD-SF_hydro_IA"/>
</dbReference>
<dbReference type="EC" id="3.1.3.5" evidence="1"/>
<keyword evidence="1" id="KW-0378">Hydrolase</keyword>
<evidence type="ECO:0000313" key="1">
    <source>
        <dbReference type="EMBL" id="AYM87597.1"/>
    </source>
</evidence>
<dbReference type="InterPro" id="IPR011951">
    <property type="entry name" value="HAD-SF_hydro_IA_YjjG/PynA"/>
</dbReference>
<protein>
    <submittedName>
        <fullName evidence="1">dUMP phosphatase</fullName>
        <ecNumber evidence="1">3.1.3.5</ecNumber>
    </submittedName>
</protein>
<name>A0AAD0XD14_9GAMM</name>
<dbReference type="EMBL" id="CP033065">
    <property type="protein sequence ID" value="AYM87597.1"/>
    <property type="molecule type" value="Genomic_DNA"/>
</dbReference>
<dbReference type="SFLD" id="SFLDS00003">
    <property type="entry name" value="Haloacid_Dehalogenase"/>
    <property type="match status" value="1"/>
</dbReference>
<dbReference type="PANTHER" id="PTHR47478:SF1">
    <property type="entry name" value="PYRIMIDINE 5'-NUCLEOTIDASE YJJG"/>
    <property type="match status" value="1"/>
</dbReference>
<dbReference type="InterPro" id="IPR036412">
    <property type="entry name" value="HAD-like_sf"/>
</dbReference>
<dbReference type="SUPFAM" id="SSF56784">
    <property type="entry name" value="HAD-like"/>
    <property type="match status" value="1"/>
</dbReference>
<dbReference type="InterPro" id="IPR052550">
    <property type="entry name" value="Pyrimidine_5'-ntase_YjjG"/>
</dbReference>
<dbReference type="Gene3D" id="1.10.150.240">
    <property type="entry name" value="Putative phosphatase, domain 2"/>
    <property type="match status" value="1"/>
</dbReference>
<dbReference type="NCBIfam" id="TIGR01549">
    <property type="entry name" value="HAD-SF-IA-v1"/>
    <property type="match status" value="1"/>
</dbReference>
<evidence type="ECO:0000313" key="2">
    <source>
        <dbReference type="Proteomes" id="UP000279995"/>
    </source>
</evidence>
<dbReference type="RefSeq" id="WP_121637951.1">
    <property type="nucleotide sequence ID" value="NZ_CP033065.1"/>
</dbReference>
<proteinExistence type="predicted"/>
<dbReference type="GO" id="GO:0008253">
    <property type="term" value="F:5'-nucleotidase activity"/>
    <property type="evidence" value="ECO:0007669"/>
    <property type="project" value="UniProtKB-EC"/>
</dbReference>
<dbReference type="NCBIfam" id="TIGR02254">
    <property type="entry name" value="YjjG_YfnB"/>
    <property type="match status" value="1"/>
</dbReference>
<dbReference type="NCBIfam" id="NF006976">
    <property type="entry name" value="PRK09449.1"/>
    <property type="match status" value="1"/>
</dbReference>
<dbReference type="PANTHER" id="PTHR47478">
    <property type="match status" value="1"/>
</dbReference>
<organism evidence="1 2">
    <name type="scientific">Pseudoalteromonas agarivorans</name>
    <dbReference type="NCBI Taxonomy" id="176102"/>
    <lineage>
        <taxon>Bacteria</taxon>
        <taxon>Pseudomonadati</taxon>
        <taxon>Pseudomonadota</taxon>
        <taxon>Gammaproteobacteria</taxon>
        <taxon>Alteromonadales</taxon>
        <taxon>Pseudoalteromonadaceae</taxon>
        <taxon>Pseudoalteromonas</taxon>
    </lineage>
</organism>
<accession>A0AAD0XD14</accession>
<dbReference type="InterPro" id="IPR023214">
    <property type="entry name" value="HAD_sf"/>
</dbReference>
<sequence>MKYSYVLFDADETLFRFDILAGMTRMFKAYNIEFTQTDYIHYQKTNKQLWIDYQDGKISADYLQVTRFNEWAVKLGVPAKELNDAFLDAMAQICEPLPGAIDLLNALKPHARLGIITNGFARLQALRLAHTGLENMFDWLVISELVGIAKPNKAIFEHTFELMGNPDKSKILMVGDTASSDILGGNNAGIDTCWLQHPGEQLPAGIIPTYTITELAQLPAILAL</sequence>
<dbReference type="Gene3D" id="3.40.50.1000">
    <property type="entry name" value="HAD superfamily/HAD-like"/>
    <property type="match status" value="1"/>
</dbReference>
<dbReference type="Proteomes" id="UP000279995">
    <property type="component" value="Chromosome I"/>
</dbReference>